<dbReference type="EMBL" id="CAYU010000109">
    <property type="protein sequence ID" value="CCY78596.1"/>
    <property type="molecule type" value="Genomic_DNA"/>
</dbReference>
<protein>
    <submittedName>
        <fullName evidence="1">Uncharacterized protein</fullName>
    </submittedName>
</protein>
<gene>
    <name evidence="1" type="ORF">BN569_00112</name>
</gene>
<dbReference type="AlphaFoldDB" id="R5LZV1"/>
<evidence type="ECO:0000313" key="1">
    <source>
        <dbReference type="EMBL" id="CCY78596.1"/>
    </source>
</evidence>
<reference evidence="1" key="1">
    <citation type="submission" date="2012-11" db="EMBL/GenBank/DDBJ databases">
        <title>Dependencies among metagenomic species, viruses, plasmids and units of genetic variation.</title>
        <authorList>
            <person name="Nielsen H.B."/>
            <person name="Almeida M."/>
            <person name="Juncker A.S."/>
            <person name="Rasmussen S."/>
            <person name="Li J."/>
            <person name="Sunagawa S."/>
            <person name="Plichta D."/>
            <person name="Gautier L."/>
            <person name="Le Chatelier E."/>
            <person name="Peletier E."/>
            <person name="Bonde I."/>
            <person name="Nielsen T."/>
            <person name="Manichanh C."/>
            <person name="Arumugam M."/>
            <person name="Batto J."/>
            <person name="Santos M.B.Q.D."/>
            <person name="Blom N."/>
            <person name="Borruel N."/>
            <person name="Burgdorf K.S."/>
            <person name="Boumezbeur F."/>
            <person name="Casellas F."/>
            <person name="Dore J."/>
            <person name="Guarner F."/>
            <person name="Hansen T."/>
            <person name="Hildebrand F."/>
            <person name="Kaas R.S."/>
            <person name="Kennedy S."/>
            <person name="Kristiansen K."/>
            <person name="Kultima J.R."/>
            <person name="Leonard P."/>
            <person name="Levenez F."/>
            <person name="Lund O."/>
            <person name="Moumen B."/>
            <person name="Le Paslier D."/>
            <person name="Pons N."/>
            <person name="Pedersen O."/>
            <person name="Prifti E."/>
            <person name="Qin J."/>
            <person name="Raes J."/>
            <person name="Tap J."/>
            <person name="Tims S."/>
            <person name="Ussery D.W."/>
            <person name="Yamada T."/>
            <person name="MetaHit consortium"/>
            <person name="Renault P."/>
            <person name="Sicheritz-Ponten T."/>
            <person name="Bork P."/>
            <person name="Wang J."/>
            <person name="Brunak S."/>
            <person name="Ehrlich S.D."/>
        </authorList>
    </citation>
    <scope>NUCLEOTIDE SEQUENCE [LARGE SCALE GENOMIC DNA]</scope>
</reference>
<evidence type="ECO:0000313" key="2">
    <source>
        <dbReference type="Proteomes" id="UP000018300"/>
    </source>
</evidence>
<accession>R5LZV1</accession>
<comment type="caution">
    <text evidence="1">The sequence shown here is derived from an EMBL/GenBank/DDBJ whole genome shotgun (WGS) entry which is preliminary data.</text>
</comment>
<sequence>MSVWLFVGKQYYRLHMPRPWEHIHAAHFLNLVASGLENLNVPGKACRLAGNVYYLVDAEIDDFVYCLRVDAVPWRVKNDHVGFVLDIVYYFKNIAGNKFAVVKTVKAGVFPGGNNSLLNDFNTHNLFCDWCKNLGDGAGAAVKVEYNLVVYFSYKFPGFGVKHLCSKRVCLEKRKRCYFELKAEKFLVYVILAVKDFRSLINYRVCKGIVYGM</sequence>
<proteinExistence type="predicted"/>
<dbReference type="Proteomes" id="UP000018300">
    <property type="component" value="Unassembled WGS sequence"/>
</dbReference>
<name>R5LZV1_9FIRM</name>
<organism evidence="1 2">
    <name type="scientific">Eshraghiella crossota CAG:259</name>
    <dbReference type="NCBI Taxonomy" id="1263062"/>
    <lineage>
        <taxon>Bacteria</taxon>
        <taxon>Bacillati</taxon>
        <taxon>Bacillota</taxon>
        <taxon>Clostridia</taxon>
        <taxon>Lachnospirales</taxon>
        <taxon>Lachnospiraceae</taxon>
        <taxon>Eshraghiella</taxon>
    </lineage>
</organism>